<evidence type="ECO:0000313" key="2">
    <source>
        <dbReference type="Proteomes" id="UP000306102"/>
    </source>
</evidence>
<organism evidence="1 2">
    <name type="scientific">Camellia sinensis var. sinensis</name>
    <name type="common">China tea</name>
    <dbReference type="NCBI Taxonomy" id="542762"/>
    <lineage>
        <taxon>Eukaryota</taxon>
        <taxon>Viridiplantae</taxon>
        <taxon>Streptophyta</taxon>
        <taxon>Embryophyta</taxon>
        <taxon>Tracheophyta</taxon>
        <taxon>Spermatophyta</taxon>
        <taxon>Magnoliopsida</taxon>
        <taxon>eudicotyledons</taxon>
        <taxon>Gunneridae</taxon>
        <taxon>Pentapetalae</taxon>
        <taxon>asterids</taxon>
        <taxon>Ericales</taxon>
        <taxon>Theaceae</taxon>
        <taxon>Camellia</taxon>
    </lineage>
</organism>
<keyword evidence="2" id="KW-1185">Reference proteome</keyword>
<dbReference type="Proteomes" id="UP000306102">
    <property type="component" value="Unassembled WGS sequence"/>
</dbReference>
<dbReference type="AlphaFoldDB" id="A0A4S4EQ70"/>
<comment type="caution">
    <text evidence="1">The sequence shown here is derived from an EMBL/GenBank/DDBJ whole genome shotgun (WGS) entry which is preliminary data.</text>
</comment>
<proteinExistence type="predicted"/>
<protein>
    <submittedName>
        <fullName evidence="1">Uncharacterized protein</fullName>
    </submittedName>
</protein>
<reference evidence="1 2" key="1">
    <citation type="journal article" date="2018" name="Proc. Natl. Acad. Sci. U.S.A.">
        <title>Draft genome sequence of Camellia sinensis var. sinensis provides insights into the evolution of the tea genome and tea quality.</title>
        <authorList>
            <person name="Wei C."/>
            <person name="Yang H."/>
            <person name="Wang S."/>
            <person name="Zhao J."/>
            <person name="Liu C."/>
            <person name="Gao L."/>
            <person name="Xia E."/>
            <person name="Lu Y."/>
            <person name="Tai Y."/>
            <person name="She G."/>
            <person name="Sun J."/>
            <person name="Cao H."/>
            <person name="Tong W."/>
            <person name="Gao Q."/>
            <person name="Li Y."/>
            <person name="Deng W."/>
            <person name="Jiang X."/>
            <person name="Wang W."/>
            <person name="Chen Q."/>
            <person name="Zhang S."/>
            <person name="Li H."/>
            <person name="Wu J."/>
            <person name="Wang P."/>
            <person name="Li P."/>
            <person name="Shi C."/>
            <person name="Zheng F."/>
            <person name="Jian J."/>
            <person name="Huang B."/>
            <person name="Shan D."/>
            <person name="Shi M."/>
            <person name="Fang C."/>
            <person name="Yue Y."/>
            <person name="Li F."/>
            <person name="Li D."/>
            <person name="Wei S."/>
            <person name="Han B."/>
            <person name="Jiang C."/>
            <person name="Yin Y."/>
            <person name="Xia T."/>
            <person name="Zhang Z."/>
            <person name="Bennetzen J.L."/>
            <person name="Zhao S."/>
            <person name="Wan X."/>
        </authorList>
    </citation>
    <scope>NUCLEOTIDE SEQUENCE [LARGE SCALE GENOMIC DNA]</scope>
    <source>
        <strain evidence="2">cv. Shuchazao</strain>
        <tissue evidence="1">Leaf</tissue>
    </source>
</reference>
<evidence type="ECO:0000313" key="1">
    <source>
        <dbReference type="EMBL" id="THG18910.1"/>
    </source>
</evidence>
<name>A0A4S4EQ70_CAMSN</name>
<gene>
    <name evidence="1" type="ORF">TEA_022357</name>
</gene>
<dbReference type="EMBL" id="SDRB02002761">
    <property type="protein sequence ID" value="THG18910.1"/>
    <property type="molecule type" value="Genomic_DNA"/>
</dbReference>
<accession>A0A4S4EQ70</accession>
<sequence>MPPGWGPPPGGPGCCDFLFGGLCRAISSCWATLFNLNLNCEKPLSCAISCLLTASMRRRPTITNMKCHVSVTVMEAFAPYEPLDQTFAQMDLGSSLSTPKLSVWDEAASSSSRHTGWDAWPTPT</sequence>